<proteinExistence type="predicted"/>
<dbReference type="InterPro" id="IPR051712">
    <property type="entry name" value="ARTD-AVP"/>
</dbReference>
<dbReference type="Proteomes" id="UP000692954">
    <property type="component" value="Unassembled WGS sequence"/>
</dbReference>
<dbReference type="AlphaFoldDB" id="A0A8S1R420"/>
<protein>
    <recommendedName>
        <fullName evidence="1">PARP catalytic domain-containing protein</fullName>
    </recommendedName>
</protein>
<evidence type="ECO:0000313" key="2">
    <source>
        <dbReference type="EMBL" id="CAD8121350.1"/>
    </source>
</evidence>
<comment type="caution">
    <text evidence="2">The sequence shown here is derived from an EMBL/GenBank/DDBJ whole genome shotgun (WGS) entry which is preliminary data.</text>
</comment>
<dbReference type="GO" id="GO:0005634">
    <property type="term" value="C:nucleus"/>
    <property type="evidence" value="ECO:0007669"/>
    <property type="project" value="TreeGrafter"/>
</dbReference>
<dbReference type="GO" id="GO:1990404">
    <property type="term" value="F:NAD+-protein mono-ADP-ribosyltransferase activity"/>
    <property type="evidence" value="ECO:0007669"/>
    <property type="project" value="TreeGrafter"/>
</dbReference>
<sequence length="563" mass="67474">MEQFSHIRFIINIKLNSLQNYNYNNLKQCIEKLFERIKDNSQIKSLAIPLFFQDDIQGKEEIVQQYLQIIINKFFEAKNLQRKIYITENNPQKTDIINKALIRIYLHPNMDNFNGNGKMTKVMRTIMNKIMNKQMKHISHFYKQIMKQDQFEKINFKRQKILYQYKLTVTYNRGVEQYFINGEQIESELNQYLCQQKKNNCFEFDIFWKCLLVIINQYYINQINLQTNYSRQIRKIQSTILFGENFKFSDSINSSQSQENQFQIESFNSKQNDKILQKLKEEFQKSVIKLNIQIPQIKKDKLKNLYNYFDQVALNKIEDFTQGKKIVIEIFKKNQSKFLNQIGFIENFGKNYPKKWISQNDNCVKVPLNMSSLEFIKVQNHFCQSDFGNIKAIFRIQNKILWNNYVNERNKLIELYQSQGYNLNKIERKRFLWHGVKNEHPKKIYEGEKEGFDCSYSNKNSSWGPGINELIIFVIYFAENACYSRNYSYELKYDDDQQYVGLKVFLCCLVTTGKTELRNPDPNILRPNDDYDCVTGTSNESEIFVLYQMDVRRAYLAYEVIFE</sequence>
<feature type="domain" description="PARP catalytic" evidence="1">
    <location>
        <begin position="350"/>
        <end position="563"/>
    </location>
</feature>
<dbReference type="PANTHER" id="PTHR45740">
    <property type="entry name" value="POLY [ADP-RIBOSE] POLYMERASE"/>
    <property type="match status" value="1"/>
</dbReference>
<evidence type="ECO:0000259" key="1">
    <source>
        <dbReference type="PROSITE" id="PS51059"/>
    </source>
</evidence>
<reference evidence="2" key="1">
    <citation type="submission" date="2021-01" db="EMBL/GenBank/DDBJ databases">
        <authorList>
            <consortium name="Genoscope - CEA"/>
            <person name="William W."/>
        </authorList>
    </citation>
    <scope>NUCLEOTIDE SEQUENCE</scope>
</reference>
<dbReference type="EMBL" id="CAJJDN010000131">
    <property type="protein sequence ID" value="CAD8121350.1"/>
    <property type="molecule type" value="Genomic_DNA"/>
</dbReference>
<accession>A0A8S1R420</accession>
<name>A0A8S1R420_9CILI</name>
<dbReference type="OrthoDB" id="307479at2759"/>
<keyword evidence="3" id="KW-1185">Reference proteome</keyword>
<gene>
    <name evidence="2" type="ORF">PSON_ATCC_30995.1.T1310150</name>
</gene>
<evidence type="ECO:0000313" key="3">
    <source>
        <dbReference type="Proteomes" id="UP000692954"/>
    </source>
</evidence>
<dbReference type="PROSITE" id="PS51059">
    <property type="entry name" value="PARP_CATALYTIC"/>
    <property type="match status" value="1"/>
</dbReference>
<dbReference type="GO" id="GO:0003950">
    <property type="term" value="F:NAD+ poly-ADP-ribosyltransferase activity"/>
    <property type="evidence" value="ECO:0007669"/>
    <property type="project" value="InterPro"/>
</dbReference>
<organism evidence="2 3">
    <name type="scientific">Paramecium sonneborni</name>
    <dbReference type="NCBI Taxonomy" id="65129"/>
    <lineage>
        <taxon>Eukaryota</taxon>
        <taxon>Sar</taxon>
        <taxon>Alveolata</taxon>
        <taxon>Ciliophora</taxon>
        <taxon>Intramacronucleata</taxon>
        <taxon>Oligohymenophorea</taxon>
        <taxon>Peniculida</taxon>
        <taxon>Parameciidae</taxon>
        <taxon>Paramecium</taxon>
    </lineage>
</organism>
<dbReference type="PANTHER" id="PTHR45740:SF2">
    <property type="entry name" value="POLY [ADP-RIBOSE] POLYMERASE"/>
    <property type="match status" value="1"/>
</dbReference>
<dbReference type="InterPro" id="IPR012317">
    <property type="entry name" value="Poly(ADP-ribose)pol_cat_dom"/>
</dbReference>